<evidence type="ECO:0000313" key="1">
    <source>
        <dbReference type="EMBL" id="KYC52627.1"/>
    </source>
</evidence>
<gene>
    <name evidence="1" type="ORF">AMQ22_00677</name>
</gene>
<comment type="caution">
    <text evidence="1">The sequence shown here is derived from an EMBL/GenBank/DDBJ whole genome shotgun (WGS) entry which is preliminary data.</text>
</comment>
<proteinExistence type="predicted"/>
<accession>A0A150J5U8</accession>
<sequence>MNILNDLQQAEKFKMQIAEMLNMQIDEITIRAVDYADFINIDVGKSQYYTVDITKTGKIKKNSLRIHN</sequence>
<evidence type="ECO:0000313" key="2">
    <source>
        <dbReference type="Proteomes" id="UP000075398"/>
    </source>
</evidence>
<name>A0A150J5U8_9EURY</name>
<dbReference type="AlphaFoldDB" id="A0A150J5U8"/>
<organism evidence="1 2">
    <name type="scientific">Candidatus Methanofastidiosum methylothiophilum</name>
    <dbReference type="NCBI Taxonomy" id="1705564"/>
    <lineage>
        <taxon>Archaea</taxon>
        <taxon>Methanobacteriati</taxon>
        <taxon>Methanobacteriota</taxon>
        <taxon>Stenosarchaea group</taxon>
        <taxon>Candidatus Methanofastidiosia</taxon>
        <taxon>Candidatus Methanofastidiosales</taxon>
        <taxon>Candidatus Methanofastidiosaceae</taxon>
        <taxon>Candidatus Methanofastidiosum</taxon>
    </lineage>
</organism>
<dbReference type="Proteomes" id="UP000075398">
    <property type="component" value="Unassembled WGS sequence"/>
</dbReference>
<dbReference type="EMBL" id="LNGC01000019">
    <property type="protein sequence ID" value="KYC52627.1"/>
    <property type="molecule type" value="Genomic_DNA"/>
</dbReference>
<reference evidence="1 2" key="1">
    <citation type="journal article" date="2016" name="ISME J.">
        <title>Chasing the elusive Euryarchaeota class WSA2: genomes reveal a uniquely fastidious methyl-reducing methanogen.</title>
        <authorList>
            <person name="Nobu M.K."/>
            <person name="Narihiro T."/>
            <person name="Kuroda K."/>
            <person name="Mei R."/>
            <person name="Liu W.T."/>
        </authorList>
    </citation>
    <scope>NUCLEOTIDE SEQUENCE [LARGE SCALE GENOMIC DNA]</scope>
    <source>
        <strain evidence="1">U1lsi0528_Bin055</strain>
    </source>
</reference>
<protein>
    <submittedName>
        <fullName evidence="1">Uncharacterized protein</fullName>
    </submittedName>
</protein>